<keyword evidence="1" id="KW-0732">Signal</keyword>
<keyword evidence="2" id="KW-1185">Reference proteome</keyword>
<feature type="chain" id="PRO_5036745753" evidence="1">
    <location>
        <begin position="26"/>
        <end position="135"/>
    </location>
</feature>
<evidence type="ECO:0000256" key="1">
    <source>
        <dbReference type="SAM" id="SignalP"/>
    </source>
</evidence>
<protein>
    <submittedName>
        <fullName evidence="3">Uncharacterized protein</fullName>
    </submittedName>
</protein>
<proteinExistence type="predicted"/>
<organism evidence="2 3">
    <name type="scientific">Romanomermis culicivorax</name>
    <name type="common">Nematode worm</name>
    <dbReference type="NCBI Taxonomy" id="13658"/>
    <lineage>
        <taxon>Eukaryota</taxon>
        <taxon>Metazoa</taxon>
        <taxon>Ecdysozoa</taxon>
        <taxon>Nematoda</taxon>
        <taxon>Enoplea</taxon>
        <taxon>Dorylaimia</taxon>
        <taxon>Mermithida</taxon>
        <taxon>Mermithoidea</taxon>
        <taxon>Mermithidae</taxon>
        <taxon>Romanomermis</taxon>
    </lineage>
</organism>
<evidence type="ECO:0000313" key="2">
    <source>
        <dbReference type="Proteomes" id="UP000887565"/>
    </source>
</evidence>
<dbReference type="AlphaFoldDB" id="A0A915KUP0"/>
<accession>A0A915KUP0</accession>
<dbReference type="WBParaSite" id="nRc.2.0.1.t41293-RA">
    <property type="protein sequence ID" value="nRc.2.0.1.t41293-RA"/>
    <property type="gene ID" value="nRc.2.0.1.g41293"/>
</dbReference>
<name>A0A915KUP0_ROMCU</name>
<evidence type="ECO:0000313" key="3">
    <source>
        <dbReference type="WBParaSite" id="nRc.2.0.1.t41293-RA"/>
    </source>
</evidence>
<feature type="signal peptide" evidence="1">
    <location>
        <begin position="1"/>
        <end position="25"/>
    </location>
</feature>
<dbReference type="Proteomes" id="UP000887565">
    <property type="component" value="Unplaced"/>
</dbReference>
<sequence>MVLINFFGCIGVCIRMAILICATDASPALYQYFHNHFRTDYHEPQPPVLPNVAALILRWIAGIWSKELGVVNTVQMAHFALFLYEARGLHNLSCLIQAYHTAVPLIDSWMACPQYSPFSQLPEIAHIQGIYLQYH</sequence>
<reference evidence="3" key="1">
    <citation type="submission" date="2022-11" db="UniProtKB">
        <authorList>
            <consortium name="WormBaseParasite"/>
        </authorList>
    </citation>
    <scope>IDENTIFICATION</scope>
</reference>